<accession>A0A9P6LVG9</accession>
<dbReference type="SUPFAM" id="SSF57716">
    <property type="entry name" value="Glucocorticoid receptor-like (DNA-binding domain)"/>
    <property type="match status" value="1"/>
</dbReference>
<dbReference type="Proteomes" id="UP000738359">
    <property type="component" value="Unassembled WGS sequence"/>
</dbReference>
<dbReference type="EMBL" id="JAAAHY010002422">
    <property type="protein sequence ID" value="KAF9944492.1"/>
    <property type="molecule type" value="Genomic_DNA"/>
</dbReference>
<feature type="compositionally biased region" description="Basic residues" evidence="2">
    <location>
        <begin position="684"/>
        <end position="695"/>
    </location>
</feature>
<feature type="compositionally biased region" description="Basic and acidic residues" evidence="2">
    <location>
        <begin position="263"/>
        <end position="281"/>
    </location>
</feature>
<keyword evidence="1" id="KW-0863">Zinc-finger</keyword>
<reference evidence="4" key="1">
    <citation type="journal article" date="2020" name="Fungal Divers.">
        <title>Resolving the Mortierellaceae phylogeny through synthesis of multi-gene phylogenetics and phylogenomics.</title>
        <authorList>
            <person name="Vandepol N."/>
            <person name="Liber J."/>
            <person name="Desiro A."/>
            <person name="Na H."/>
            <person name="Kennedy M."/>
            <person name="Barry K."/>
            <person name="Grigoriev I.V."/>
            <person name="Miller A.N."/>
            <person name="O'Donnell K."/>
            <person name="Stajich J.E."/>
            <person name="Bonito G."/>
        </authorList>
    </citation>
    <scope>NUCLEOTIDE SEQUENCE</scope>
    <source>
        <strain evidence="4">CK1249</strain>
    </source>
</reference>
<dbReference type="CDD" id="cd00202">
    <property type="entry name" value="ZnF_GATA"/>
    <property type="match status" value="1"/>
</dbReference>
<dbReference type="Pfam" id="PF00320">
    <property type="entry name" value="GATA"/>
    <property type="match status" value="1"/>
</dbReference>
<dbReference type="GO" id="GO:0043565">
    <property type="term" value="F:sequence-specific DNA binding"/>
    <property type="evidence" value="ECO:0007669"/>
    <property type="project" value="InterPro"/>
</dbReference>
<name>A0A9P6LVG9_MORAP</name>
<dbReference type="PROSITE" id="PS50114">
    <property type="entry name" value="GATA_ZN_FINGER_2"/>
    <property type="match status" value="1"/>
</dbReference>
<evidence type="ECO:0000313" key="4">
    <source>
        <dbReference type="EMBL" id="KAF9944492.1"/>
    </source>
</evidence>
<feature type="compositionally biased region" description="Basic residues" evidence="2">
    <location>
        <begin position="500"/>
        <end position="509"/>
    </location>
</feature>
<comment type="caution">
    <text evidence="4">The sequence shown here is derived from an EMBL/GenBank/DDBJ whole genome shotgun (WGS) entry which is preliminary data.</text>
</comment>
<feature type="compositionally biased region" description="Low complexity" evidence="2">
    <location>
        <begin position="51"/>
        <end position="64"/>
    </location>
</feature>
<feature type="compositionally biased region" description="Polar residues" evidence="2">
    <location>
        <begin position="484"/>
        <end position="496"/>
    </location>
</feature>
<dbReference type="AlphaFoldDB" id="A0A9P6LVG9"/>
<sequence length="815" mass="87126">MGDFKFPSSPTTPPRPQTELSSPSPPPPPAVFRGTSPASAAGRSKRKGLAMRSPSMSDSQDQSPGVIFQLPFGTQSTRRSSSATEHNGRHSGITPPPAYPSPATSSTQSAASLNAGADTSGSENLPLEPAFARGLGIHLQGQFTEERVPHPFDTETANRKAGVVELPREIINDQCMPTPQSDSPQVSFRDALPVAKADDATPSRPFQPTTPTVVFTGVELSSQDAGAGSAEAKTIDSLKPEVLDKANGPSTGDIAMLGVPKRPEETCQEPRRTHMSSEEHSLPVQDPAATSENSVSHAQQNESATMPLWAQRQLSIRRQSLIRRPELDFVRGSGILPAASKDLVLPEGGAVILAYPVLLSDVVKVAQDDAHDRSEGEQDCGEAAADSHQASAKTVKRRKTSYVGKKRESVSAASGPVTLENEAGPHNGTLHAGSARRLLKATTVLPETQGPFMAMVNGSTSQSHPAVPASPLIRHSARRLSTLGSPVEISTSSTFETGVRARRGSKAGTRRASQQEMSSEGESDKSGSQQDSSEGNGGDGLHAYHKQGKAKKRELLPKTMTTGKTLVPKHPMHMAGPMHSPMDVDLDLHRSSTTGDPGSSKVVQKRHFQEAYDETMLSTPQQKKAKKGAGTQQHRVHQLATPQSDHHQAASPGLNEDFELASTLLHMHDGVLIDSPSRAETSHRLKLPVPKKPRTPKSLPPKPVKATHASPKKTLTAAPKPPRTPGPGQKHCEACGATETPCWRPGYTASTVLCNSCGLRYKKSNVYCTKLSCKYIPLKTEYAAMEAERAQNGWDHLRCQECGERVALPIPRSTA</sequence>
<dbReference type="GO" id="GO:0006355">
    <property type="term" value="P:regulation of DNA-templated transcription"/>
    <property type="evidence" value="ECO:0007669"/>
    <property type="project" value="InterPro"/>
</dbReference>
<dbReference type="GO" id="GO:0008270">
    <property type="term" value="F:zinc ion binding"/>
    <property type="evidence" value="ECO:0007669"/>
    <property type="project" value="UniProtKB-KW"/>
</dbReference>
<keyword evidence="1" id="KW-0479">Metal-binding</keyword>
<evidence type="ECO:0000259" key="3">
    <source>
        <dbReference type="PROSITE" id="PS50114"/>
    </source>
</evidence>
<feature type="compositionally biased region" description="Polar residues" evidence="2">
    <location>
        <begin position="511"/>
        <end position="534"/>
    </location>
</feature>
<feature type="region of interest" description="Disordered" evidence="2">
    <location>
        <begin position="1"/>
        <end position="129"/>
    </location>
</feature>
<feature type="compositionally biased region" description="Polar residues" evidence="2">
    <location>
        <begin position="72"/>
        <end position="85"/>
    </location>
</feature>
<dbReference type="InterPro" id="IPR000679">
    <property type="entry name" value="Znf_GATA"/>
</dbReference>
<dbReference type="OrthoDB" id="2162994at2759"/>
<feature type="compositionally biased region" description="Basic residues" evidence="2">
    <location>
        <begin position="543"/>
        <end position="552"/>
    </location>
</feature>
<feature type="region of interest" description="Disordered" evidence="2">
    <location>
        <begin position="675"/>
        <end position="729"/>
    </location>
</feature>
<feature type="region of interest" description="Disordered" evidence="2">
    <location>
        <begin position="484"/>
        <end position="604"/>
    </location>
</feature>
<evidence type="ECO:0000256" key="2">
    <source>
        <dbReference type="SAM" id="MobiDB-lite"/>
    </source>
</evidence>
<dbReference type="InterPro" id="IPR013088">
    <property type="entry name" value="Znf_NHR/GATA"/>
</dbReference>
<feature type="region of interest" description="Disordered" evidence="2">
    <location>
        <begin position="263"/>
        <end position="304"/>
    </location>
</feature>
<protein>
    <submittedName>
        <fullName evidence="4">DNA-binding transcription repressor</fullName>
    </submittedName>
</protein>
<feature type="domain" description="GATA-type" evidence="3">
    <location>
        <begin position="732"/>
        <end position="762"/>
    </location>
</feature>
<keyword evidence="5" id="KW-1185">Reference proteome</keyword>
<feature type="compositionally biased region" description="Low complexity" evidence="2">
    <location>
        <begin position="101"/>
        <end position="112"/>
    </location>
</feature>
<keyword evidence="4" id="KW-0238">DNA-binding</keyword>
<evidence type="ECO:0000313" key="5">
    <source>
        <dbReference type="Proteomes" id="UP000738359"/>
    </source>
</evidence>
<dbReference type="SMART" id="SM00401">
    <property type="entry name" value="ZnF_GATA"/>
    <property type="match status" value="1"/>
</dbReference>
<gene>
    <name evidence="4" type="primary">ASH1_1</name>
    <name evidence="4" type="ORF">BGZ70_004594</name>
</gene>
<keyword evidence="1" id="KW-0862">Zinc</keyword>
<feature type="region of interest" description="Disordered" evidence="2">
    <location>
        <begin position="369"/>
        <end position="430"/>
    </location>
</feature>
<proteinExistence type="predicted"/>
<organism evidence="4 5">
    <name type="scientific">Mortierella alpina</name>
    <name type="common">Oleaginous fungus</name>
    <name type="synonym">Mortierella renispora</name>
    <dbReference type="NCBI Taxonomy" id="64518"/>
    <lineage>
        <taxon>Eukaryota</taxon>
        <taxon>Fungi</taxon>
        <taxon>Fungi incertae sedis</taxon>
        <taxon>Mucoromycota</taxon>
        <taxon>Mortierellomycotina</taxon>
        <taxon>Mortierellomycetes</taxon>
        <taxon>Mortierellales</taxon>
        <taxon>Mortierellaceae</taxon>
        <taxon>Mortierella</taxon>
    </lineage>
</organism>
<evidence type="ECO:0000256" key="1">
    <source>
        <dbReference type="PROSITE-ProRule" id="PRU00094"/>
    </source>
</evidence>
<feature type="region of interest" description="Disordered" evidence="2">
    <location>
        <begin position="617"/>
        <end position="651"/>
    </location>
</feature>
<dbReference type="Gene3D" id="3.30.50.10">
    <property type="entry name" value="Erythroid Transcription Factor GATA-1, subunit A"/>
    <property type="match status" value="1"/>
</dbReference>
<feature type="compositionally biased region" description="Polar residues" evidence="2">
    <location>
        <begin position="288"/>
        <end position="304"/>
    </location>
</feature>